<dbReference type="HOGENOM" id="CLU_093234_0_0_1"/>
<proteinExistence type="inferred from homology"/>
<gene>
    <name evidence="3" type="ORF">Moror_4574</name>
</gene>
<dbReference type="SUPFAM" id="SSF54909">
    <property type="entry name" value="Dimeric alpha+beta barrel"/>
    <property type="match status" value="2"/>
</dbReference>
<comment type="similarity">
    <text evidence="1">Belongs to the tpcK family.</text>
</comment>
<dbReference type="Proteomes" id="UP000017559">
    <property type="component" value="Unassembled WGS sequence"/>
</dbReference>
<protein>
    <submittedName>
        <fullName evidence="3">Ethyl tert-butyl ether degradation</fullName>
    </submittedName>
</protein>
<dbReference type="KEGG" id="mrr:Moror_4574"/>
<dbReference type="GO" id="GO:0016491">
    <property type="term" value="F:oxidoreductase activity"/>
    <property type="evidence" value="ECO:0007669"/>
    <property type="project" value="InterPro"/>
</dbReference>
<dbReference type="AlphaFoldDB" id="V2XF92"/>
<dbReference type="EMBL" id="AWSO01000288">
    <property type="protein sequence ID" value="ESK92397.1"/>
    <property type="molecule type" value="Genomic_DNA"/>
</dbReference>
<keyword evidence="4" id="KW-1185">Reference proteome</keyword>
<reference evidence="3 4" key="1">
    <citation type="journal article" date="2014" name="BMC Genomics">
        <title>Genome and secretome analysis of the hemibiotrophic fungal pathogen, Moniliophthora roreri, which causes frosty pod rot disease of cacao: mechanisms of the biotrophic and necrotrophic phases.</title>
        <authorList>
            <person name="Meinhardt L.W."/>
            <person name="Costa G.G.L."/>
            <person name="Thomazella D.P.T."/>
            <person name="Teixeira P.J.P.L."/>
            <person name="Carazzolle M.F."/>
            <person name="Schuster S.C."/>
            <person name="Carlson J.E."/>
            <person name="Guiltinan M.J."/>
            <person name="Mieczkowski P."/>
            <person name="Farmer A."/>
            <person name="Ramaraj T."/>
            <person name="Crozier J."/>
            <person name="Davis R.E."/>
            <person name="Shao J."/>
            <person name="Melnick R.L."/>
            <person name="Pereira G.A.G."/>
            <person name="Bailey B.A."/>
        </authorList>
    </citation>
    <scope>NUCLEOTIDE SEQUENCE [LARGE SCALE GENOMIC DNA]</scope>
    <source>
        <strain evidence="3 4">MCA 2997</strain>
    </source>
</reference>
<comment type="caution">
    <text evidence="3">The sequence shown here is derived from an EMBL/GenBank/DDBJ whole genome shotgun (WGS) entry which is preliminary data.</text>
</comment>
<dbReference type="STRING" id="1381753.V2XF92"/>
<feature type="domain" description="EthD" evidence="2">
    <location>
        <begin position="21"/>
        <end position="113"/>
    </location>
</feature>
<dbReference type="Gene3D" id="3.30.70.100">
    <property type="match status" value="2"/>
</dbReference>
<dbReference type="Pfam" id="PF07110">
    <property type="entry name" value="EthD"/>
    <property type="match status" value="1"/>
</dbReference>
<name>V2XF92_MONRO</name>
<accession>V2XF92</accession>
<organism evidence="3 4">
    <name type="scientific">Moniliophthora roreri (strain MCA 2997)</name>
    <name type="common">Cocoa frosty pod rot fungus</name>
    <name type="synonym">Crinipellis roreri</name>
    <dbReference type="NCBI Taxonomy" id="1381753"/>
    <lineage>
        <taxon>Eukaryota</taxon>
        <taxon>Fungi</taxon>
        <taxon>Dikarya</taxon>
        <taxon>Basidiomycota</taxon>
        <taxon>Agaricomycotina</taxon>
        <taxon>Agaricomycetes</taxon>
        <taxon>Agaricomycetidae</taxon>
        <taxon>Agaricales</taxon>
        <taxon>Marasmiineae</taxon>
        <taxon>Marasmiaceae</taxon>
        <taxon>Moniliophthora</taxon>
    </lineage>
</organism>
<evidence type="ECO:0000259" key="2">
    <source>
        <dbReference type="Pfam" id="PF07110"/>
    </source>
</evidence>
<dbReference type="InterPro" id="IPR009799">
    <property type="entry name" value="EthD_dom"/>
</dbReference>
<dbReference type="InterPro" id="IPR011008">
    <property type="entry name" value="Dimeric_a/b-barrel"/>
</dbReference>
<evidence type="ECO:0000256" key="1">
    <source>
        <dbReference type="ARBA" id="ARBA00005986"/>
    </source>
</evidence>
<evidence type="ECO:0000313" key="3">
    <source>
        <dbReference type="EMBL" id="ESK92397.1"/>
    </source>
</evidence>
<dbReference type="OrthoDB" id="3183782at2759"/>
<evidence type="ECO:0000313" key="4">
    <source>
        <dbReference type="Proteomes" id="UP000017559"/>
    </source>
</evidence>
<sequence>MATQYTSRTDRVRILILLEKKPSLSTEEFQEYFLNVHSKIFAKFAEGKEGLIKYEQLHVNQEEKALLKDMGQPVPDYDGALLLDFESFESFEALFSSPEYISIVGSDMDRFVHTTTALVLRLNIVPIINPEEHVPKSSLNQIRKDRVAILFVFTRKEGMSLKEMKKHWFSHANLVCNETRMGKEVIKYEQLHPATDSPIKRLDASSSTDVPDWDGFGLFHAPSFATFRHPEDGQALVEDCVKFQAPGKSLALPVNVATIIDNSP</sequence>